<dbReference type="Proteomes" id="UP001060215">
    <property type="component" value="Chromosome 12"/>
</dbReference>
<gene>
    <name evidence="1" type="ORF">LOK49_LG11G01336</name>
</gene>
<sequence length="144" mass="15906">MSLRQDQFDMQGESTNVRKLKSTKGESRLTSRPRKAFRRKEDQKEKSGVKNVNQKETGSESKIGNKKKSQNNIAKKVQQPVCVLENSSPISVLDLHHHNLSPHHESTSVGTTTDIAAEVVEVGSGVTKFEASDKVVAVLIHFIG</sequence>
<comment type="caution">
    <text evidence="1">The sequence shown here is derived from an EMBL/GenBank/DDBJ whole genome shotgun (WGS) entry which is preliminary data.</text>
</comment>
<reference evidence="1 2" key="1">
    <citation type="journal article" date="2022" name="Plant J.">
        <title>Chromosome-level genome of Camellia lanceoleosa provides a valuable resource for understanding genome evolution and self-incompatibility.</title>
        <authorList>
            <person name="Gong W."/>
            <person name="Xiao S."/>
            <person name="Wang L."/>
            <person name="Liao Z."/>
            <person name="Chang Y."/>
            <person name="Mo W."/>
            <person name="Hu G."/>
            <person name="Li W."/>
            <person name="Zhao G."/>
            <person name="Zhu H."/>
            <person name="Hu X."/>
            <person name="Ji K."/>
            <person name="Xiang X."/>
            <person name="Song Q."/>
            <person name="Yuan D."/>
            <person name="Jin S."/>
            <person name="Zhang L."/>
        </authorList>
    </citation>
    <scope>NUCLEOTIDE SEQUENCE [LARGE SCALE GENOMIC DNA]</scope>
    <source>
        <strain evidence="1">SQ_2022a</strain>
    </source>
</reference>
<name>A0ACC0G399_9ERIC</name>
<accession>A0ACC0G399</accession>
<keyword evidence="2" id="KW-1185">Reference proteome</keyword>
<dbReference type="EMBL" id="CM045769">
    <property type="protein sequence ID" value="KAI7995576.1"/>
    <property type="molecule type" value="Genomic_DNA"/>
</dbReference>
<evidence type="ECO:0000313" key="1">
    <source>
        <dbReference type="EMBL" id="KAI7995576.1"/>
    </source>
</evidence>
<evidence type="ECO:0000313" key="2">
    <source>
        <dbReference type="Proteomes" id="UP001060215"/>
    </source>
</evidence>
<protein>
    <submittedName>
        <fullName evidence="1">Uncharacterized protein</fullName>
    </submittedName>
</protein>
<proteinExistence type="predicted"/>
<organism evidence="1 2">
    <name type="scientific">Camellia lanceoleosa</name>
    <dbReference type="NCBI Taxonomy" id="1840588"/>
    <lineage>
        <taxon>Eukaryota</taxon>
        <taxon>Viridiplantae</taxon>
        <taxon>Streptophyta</taxon>
        <taxon>Embryophyta</taxon>
        <taxon>Tracheophyta</taxon>
        <taxon>Spermatophyta</taxon>
        <taxon>Magnoliopsida</taxon>
        <taxon>eudicotyledons</taxon>
        <taxon>Gunneridae</taxon>
        <taxon>Pentapetalae</taxon>
        <taxon>asterids</taxon>
        <taxon>Ericales</taxon>
        <taxon>Theaceae</taxon>
        <taxon>Camellia</taxon>
    </lineage>
</organism>